<feature type="region of interest" description="Disordered" evidence="1">
    <location>
        <begin position="58"/>
        <end position="85"/>
    </location>
</feature>
<proteinExistence type="predicted"/>
<evidence type="ECO:0000256" key="1">
    <source>
        <dbReference type="SAM" id="MobiDB-lite"/>
    </source>
</evidence>
<dbReference type="Proteomes" id="UP001374535">
    <property type="component" value="Chromosome 8"/>
</dbReference>
<name>A0AAQ3MZY4_VIGMU</name>
<feature type="non-terminal residue" evidence="2">
    <location>
        <position position="104"/>
    </location>
</feature>
<dbReference type="EMBL" id="CP144693">
    <property type="protein sequence ID" value="WVZ00578.1"/>
    <property type="molecule type" value="Genomic_DNA"/>
</dbReference>
<dbReference type="AlphaFoldDB" id="A0AAQ3MZY4"/>
<gene>
    <name evidence="2" type="ORF">V8G54_026647</name>
</gene>
<keyword evidence="3" id="KW-1185">Reference proteome</keyword>
<protein>
    <submittedName>
        <fullName evidence="2">Uncharacterized protein</fullName>
    </submittedName>
</protein>
<organism evidence="2 3">
    <name type="scientific">Vigna mungo</name>
    <name type="common">Black gram</name>
    <name type="synonym">Phaseolus mungo</name>
    <dbReference type="NCBI Taxonomy" id="3915"/>
    <lineage>
        <taxon>Eukaryota</taxon>
        <taxon>Viridiplantae</taxon>
        <taxon>Streptophyta</taxon>
        <taxon>Embryophyta</taxon>
        <taxon>Tracheophyta</taxon>
        <taxon>Spermatophyta</taxon>
        <taxon>Magnoliopsida</taxon>
        <taxon>eudicotyledons</taxon>
        <taxon>Gunneridae</taxon>
        <taxon>Pentapetalae</taxon>
        <taxon>rosids</taxon>
        <taxon>fabids</taxon>
        <taxon>Fabales</taxon>
        <taxon>Fabaceae</taxon>
        <taxon>Papilionoideae</taxon>
        <taxon>50 kb inversion clade</taxon>
        <taxon>NPAAA clade</taxon>
        <taxon>indigoferoid/millettioid clade</taxon>
        <taxon>Phaseoleae</taxon>
        <taxon>Vigna</taxon>
    </lineage>
</organism>
<evidence type="ECO:0000313" key="2">
    <source>
        <dbReference type="EMBL" id="WVZ00578.1"/>
    </source>
</evidence>
<accession>A0AAQ3MZY4</accession>
<feature type="non-terminal residue" evidence="2">
    <location>
        <position position="1"/>
    </location>
</feature>
<reference evidence="2 3" key="1">
    <citation type="journal article" date="2023" name="Life. Sci Alliance">
        <title>Evolutionary insights into 3D genome organization and epigenetic landscape of Vigna mungo.</title>
        <authorList>
            <person name="Junaid A."/>
            <person name="Singh B."/>
            <person name="Bhatia S."/>
        </authorList>
    </citation>
    <scope>NUCLEOTIDE SEQUENCE [LARGE SCALE GENOMIC DNA]</scope>
    <source>
        <strain evidence="2">Urdbean</strain>
    </source>
</reference>
<sequence>LTISISNFISRSFSLSFLSSVPSHSHSFLSRSRHSSGIEEFSLTILIVPHRCFRRSSQSSDAFAPTSPEKPYTAPPHSEESPKRAGESHCFVFHCRSSPGKSRA</sequence>
<evidence type="ECO:0000313" key="3">
    <source>
        <dbReference type="Proteomes" id="UP001374535"/>
    </source>
</evidence>